<feature type="domain" description="Glycosyltransferase subfamily 4-like N-terminal" evidence="3">
    <location>
        <begin position="11"/>
        <end position="171"/>
    </location>
</feature>
<dbReference type="Pfam" id="PF13439">
    <property type="entry name" value="Glyco_transf_4"/>
    <property type="match status" value="1"/>
</dbReference>
<accession>K0VKJ3</accession>
<keyword evidence="5" id="KW-1185">Reference proteome</keyword>
<dbReference type="AlphaFoldDB" id="K0VKJ3"/>
<keyword evidence="2 4" id="KW-0808">Transferase</keyword>
<dbReference type="Proteomes" id="UP000006072">
    <property type="component" value="Unassembled WGS sequence"/>
</dbReference>
<dbReference type="GO" id="GO:0016757">
    <property type="term" value="F:glycosyltransferase activity"/>
    <property type="evidence" value="ECO:0007669"/>
    <property type="project" value="UniProtKB-KW"/>
</dbReference>
<dbReference type="SUPFAM" id="SSF53756">
    <property type="entry name" value="UDP-Glycosyltransferase/glycogen phosphorylase"/>
    <property type="match status" value="2"/>
</dbReference>
<gene>
    <name evidence="4" type="ORF">MVAC_05152</name>
</gene>
<dbReference type="Pfam" id="PF13692">
    <property type="entry name" value="Glyco_trans_1_4"/>
    <property type="match status" value="2"/>
</dbReference>
<dbReference type="PANTHER" id="PTHR12526">
    <property type="entry name" value="GLYCOSYLTRANSFERASE"/>
    <property type="match status" value="1"/>
</dbReference>
<protein>
    <submittedName>
        <fullName evidence="4">Group 1 glycosyl transferase</fullName>
    </submittedName>
</protein>
<keyword evidence="1" id="KW-0328">Glycosyltransferase</keyword>
<dbReference type="PATRIC" id="fig|1194972.3.peg.1044"/>
<evidence type="ECO:0000259" key="3">
    <source>
        <dbReference type="Pfam" id="PF13439"/>
    </source>
</evidence>
<evidence type="ECO:0000313" key="5">
    <source>
        <dbReference type="Proteomes" id="UP000006072"/>
    </source>
</evidence>
<name>K0VKJ3_MYCVA</name>
<dbReference type="EMBL" id="ALQA01000007">
    <property type="protein sequence ID" value="EJZ11669.1"/>
    <property type="molecule type" value="Genomic_DNA"/>
</dbReference>
<dbReference type="eggNOG" id="COG0438">
    <property type="taxonomic scope" value="Bacteria"/>
</dbReference>
<organism evidence="4 5">
    <name type="scientific">Mycolicibacterium vaccae ATCC 25954</name>
    <dbReference type="NCBI Taxonomy" id="1194972"/>
    <lineage>
        <taxon>Bacteria</taxon>
        <taxon>Bacillati</taxon>
        <taxon>Actinomycetota</taxon>
        <taxon>Actinomycetes</taxon>
        <taxon>Mycobacteriales</taxon>
        <taxon>Mycobacteriaceae</taxon>
        <taxon>Mycolicibacterium</taxon>
    </lineage>
</organism>
<sequence length="807" mass="85408">MAHIIHSLGAGGAESVLCEFAAAAETAALRPVVIGLSDARSGTTVDRRAVLRLRENGATVHEMHAGRYSPGIAVAVARLLRAEGVDVVHTHLKHADVIGGAAARLARLPSVSTLHVIDVPTSRSHLVRLKAAVFARRKLSSTVIALSSEQRNWYARCAGPDAPITLLPNGVAEPEVTRERAFIRAQLGVGGGELLALSVSLMRPEKGHTDLLEALRLVPEELSLVVAMAGDGPLLDEVRSIVGSDPKLQWRVRVLGYRSDVADLLAACDFVVQPSREDALPTALISALAAARPIVATNVGGIPDIVTPGCGILVDAGNPASLAAGMAEMGQLLRTDGPAVEAMRRDTRRHYEDRFSAHGWVQKLRIVYEEAMGVRRTPEVGDLGLEGDDDVTETIGIAADLPTAATISQSSQRIAIVQFAPSGGLFQFSLQLGEGLARGGNQVELITGPSPERGSREPGCRVNTALPTWHPTAGADAPHWWRRIRRGLRAVQYIGAWCVLFRQLLRSPPDVVIWAAWQFPVDGWGVHLVRKTLPHSVLALLAHEPRGRAGQLGGQRWVLDITARAFCRAYADLDVAFVLGESTKRALIESWPITAPVHVIPHGDSGLVSSGGEVSGADATAPVALFFGTLTAYKGIDTLCEAWPLVRQEVPEAELMIVGALGADMARSTLTATVEALDGVVLRIGYVPLDDVSAFFAQARCVVLPYKQSSQSGVAHLAHTLRRPVVATAVGDIPAVIEDGKSGLLVPPGRPDALARALVELLTDSGAAYRMGQAGADALASVGSWDAIADRVGAALISRGASQGSRP</sequence>
<evidence type="ECO:0000256" key="1">
    <source>
        <dbReference type="ARBA" id="ARBA00022676"/>
    </source>
</evidence>
<evidence type="ECO:0000313" key="4">
    <source>
        <dbReference type="EMBL" id="EJZ11669.1"/>
    </source>
</evidence>
<dbReference type="InterPro" id="IPR028098">
    <property type="entry name" value="Glyco_trans_4-like_N"/>
</dbReference>
<comment type="caution">
    <text evidence="4">The sequence shown here is derived from an EMBL/GenBank/DDBJ whole genome shotgun (WGS) entry which is preliminary data.</text>
</comment>
<dbReference type="HOGENOM" id="CLU_367952_0_0_11"/>
<dbReference type="Gene3D" id="3.40.50.2000">
    <property type="entry name" value="Glycogen Phosphorylase B"/>
    <property type="match status" value="4"/>
</dbReference>
<proteinExistence type="predicted"/>
<reference evidence="4 5" key="1">
    <citation type="journal article" date="2012" name="J. Bacteriol.">
        <title>Complete Genome Sequence of Mycobacterium vaccae Type Strain ATCC 25954.</title>
        <authorList>
            <person name="Ho Y.S."/>
            <person name="Adroub S.A."/>
            <person name="Abadi M."/>
            <person name="Al Alwan B."/>
            <person name="Alkhateeb R."/>
            <person name="Gao G."/>
            <person name="Ragab A."/>
            <person name="Ali S."/>
            <person name="van Soolingen D."/>
            <person name="Bitter W."/>
            <person name="Pain A."/>
            <person name="Abdallah A.M."/>
        </authorList>
    </citation>
    <scope>NUCLEOTIDE SEQUENCE [LARGE SCALE GENOMIC DNA]</scope>
    <source>
        <strain evidence="4 5">ATCC 25954</strain>
    </source>
</reference>
<evidence type="ECO:0000256" key="2">
    <source>
        <dbReference type="ARBA" id="ARBA00022679"/>
    </source>
</evidence>
<dbReference type="CDD" id="cd03801">
    <property type="entry name" value="GT4_PimA-like"/>
    <property type="match status" value="1"/>
</dbReference>